<proteinExistence type="predicted"/>
<dbReference type="SMART" id="SM00028">
    <property type="entry name" value="TPR"/>
    <property type="match status" value="3"/>
</dbReference>
<dbReference type="InterPro" id="IPR011990">
    <property type="entry name" value="TPR-like_helical_dom_sf"/>
</dbReference>
<dbReference type="AlphaFoldDB" id="A0A219B631"/>
<dbReference type="SUPFAM" id="SSF48452">
    <property type="entry name" value="TPR-like"/>
    <property type="match status" value="1"/>
</dbReference>
<reference evidence="3" key="1">
    <citation type="submission" date="2017-05" db="EMBL/GenBank/DDBJ databases">
        <authorList>
            <person name="Lin X."/>
        </authorList>
    </citation>
    <scope>NUCLEOTIDE SEQUENCE [LARGE SCALE GENOMIC DNA]</scope>
    <source>
        <strain evidence="3">JLT2012</strain>
    </source>
</reference>
<dbReference type="Gene3D" id="1.25.40.10">
    <property type="entry name" value="Tetratricopeptide repeat domain"/>
    <property type="match status" value="1"/>
</dbReference>
<sequence>MKRIGAFALGLCVAVGAGQVRAQSLQDRYDQAQSAYEAEDWGQAASGFTAVLGELAPQQRNGPVGATVLSRLGDALLSLDREDEAFSRLEQADQLFRDFGDTSLDALFTARRLAAHYESRGLLSEAVDLYRRAASMPDASPVGRASLGLARTLMFRDSDRALAILDRALKALPSIDGMSDEVREHNAANLHLLRGRALLNAGRMDEAVDAYEEAIRIVGSSGRRISLQDSVVRGEASLANLLAGRRSRGLELMQYAGSATEEDSVPPLPFDVALPDCAPVTNIRPDDMMVVEFAIGEDGSVAAISPIYSSRPGEIEEVFLTSLVETLWDPARISEVNPFWRASHKVEVRCVTEAEKLSPLDYFAPAVAELLPGAVLSAEEPTIVDARAALSSLNELAGSLDDVSDAGIPYLVRVLQSKIPTGKDDILEALMATPAITALEPPGQALVWSYFASPYDEPRSRELNRRLQTAMSSETELGRLARSALYLLKARRFEHEDNESAASETYRLLLEEGLPAESLPVSFAKLRLSSLALEEDQAELAQAYLDSTGLSPTQCSLLDADPLIERTNANSSDFPSDMARRGFAGSSLTSYDITSEGIPVNVRTVYSFPPLLFSDPVEKISARMRYNKIYREGGTIGCSAMVQAFRFGY</sequence>
<name>A0A219B631_9SPHN</name>
<accession>A0A219B631</accession>
<evidence type="ECO:0000256" key="1">
    <source>
        <dbReference type="PROSITE-ProRule" id="PRU00339"/>
    </source>
</evidence>
<protein>
    <submittedName>
        <fullName evidence="2">Uncharacterized protein</fullName>
    </submittedName>
</protein>
<comment type="caution">
    <text evidence="2">The sequence shown here is derived from an EMBL/GenBank/DDBJ whole genome shotgun (WGS) entry which is preliminary data.</text>
</comment>
<dbReference type="Pfam" id="PF13424">
    <property type="entry name" value="TPR_12"/>
    <property type="match status" value="1"/>
</dbReference>
<dbReference type="Proteomes" id="UP000198462">
    <property type="component" value="Unassembled WGS sequence"/>
</dbReference>
<evidence type="ECO:0000313" key="2">
    <source>
        <dbReference type="EMBL" id="OWV33644.1"/>
    </source>
</evidence>
<gene>
    <name evidence="2" type="ORF">B5C34_09345</name>
</gene>
<dbReference type="InterPro" id="IPR019734">
    <property type="entry name" value="TPR_rpt"/>
</dbReference>
<dbReference type="RefSeq" id="WP_088712419.1">
    <property type="nucleotide sequence ID" value="NZ_NFZT01000001.1"/>
</dbReference>
<dbReference type="EMBL" id="NFZT01000001">
    <property type="protein sequence ID" value="OWV33644.1"/>
    <property type="molecule type" value="Genomic_DNA"/>
</dbReference>
<dbReference type="OrthoDB" id="7490440at2"/>
<organism evidence="2 3">
    <name type="scientific">Pacificimonas flava</name>
    <dbReference type="NCBI Taxonomy" id="1234595"/>
    <lineage>
        <taxon>Bacteria</taxon>
        <taxon>Pseudomonadati</taxon>
        <taxon>Pseudomonadota</taxon>
        <taxon>Alphaproteobacteria</taxon>
        <taxon>Sphingomonadales</taxon>
        <taxon>Sphingosinicellaceae</taxon>
        <taxon>Pacificimonas</taxon>
    </lineage>
</organism>
<keyword evidence="1" id="KW-0802">TPR repeat</keyword>
<feature type="repeat" description="TPR" evidence="1">
    <location>
        <begin position="188"/>
        <end position="221"/>
    </location>
</feature>
<dbReference type="Pfam" id="PF13432">
    <property type="entry name" value="TPR_16"/>
    <property type="match status" value="1"/>
</dbReference>
<keyword evidence="3" id="KW-1185">Reference proteome</keyword>
<dbReference type="PROSITE" id="PS50005">
    <property type="entry name" value="TPR"/>
    <property type="match status" value="1"/>
</dbReference>
<evidence type="ECO:0000313" key="3">
    <source>
        <dbReference type="Proteomes" id="UP000198462"/>
    </source>
</evidence>